<sequence>MTYLIIYLFFFFLEHFLKYVQYLWLSEVSHCEAARRTLRVGLTPAVHSFAGSHCYECREDMIVKAPPPELNNFLPLVKKA</sequence>
<dbReference type="AlphaFoldDB" id="A0A5B7H8S3"/>
<comment type="caution">
    <text evidence="1">The sequence shown here is derived from an EMBL/GenBank/DDBJ whole genome shotgun (WGS) entry which is preliminary data.</text>
</comment>
<gene>
    <name evidence="1" type="ORF">E2C01_063286</name>
</gene>
<accession>A0A5B7H8S3</accession>
<evidence type="ECO:0000313" key="1">
    <source>
        <dbReference type="EMBL" id="MPC69071.1"/>
    </source>
</evidence>
<name>A0A5B7H8S3_PORTR</name>
<dbReference type="Proteomes" id="UP000324222">
    <property type="component" value="Unassembled WGS sequence"/>
</dbReference>
<evidence type="ECO:0000313" key="2">
    <source>
        <dbReference type="Proteomes" id="UP000324222"/>
    </source>
</evidence>
<proteinExistence type="predicted"/>
<organism evidence="1 2">
    <name type="scientific">Portunus trituberculatus</name>
    <name type="common">Swimming crab</name>
    <name type="synonym">Neptunus trituberculatus</name>
    <dbReference type="NCBI Taxonomy" id="210409"/>
    <lineage>
        <taxon>Eukaryota</taxon>
        <taxon>Metazoa</taxon>
        <taxon>Ecdysozoa</taxon>
        <taxon>Arthropoda</taxon>
        <taxon>Crustacea</taxon>
        <taxon>Multicrustacea</taxon>
        <taxon>Malacostraca</taxon>
        <taxon>Eumalacostraca</taxon>
        <taxon>Eucarida</taxon>
        <taxon>Decapoda</taxon>
        <taxon>Pleocyemata</taxon>
        <taxon>Brachyura</taxon>
        <taxon>Eubrachyura</taxon>
        <taxon>Portunoidea</taxon>
        <taxon>Portunidae</taxon>
        <taxon>Portuninae</taxon>
        <taxon>Portunus</taxon>
    </lineage>
</organism>
<protein>
    <submittedName>
        <fullName evidence="1">Uncharacterized protein</fullName>
    </submittedName>
</protein>
<dbReference type="EMBL" id="VSRR010028843">
    <property type="protein sequence ID" value="MPC69071.1"/>
    <property type="molecule type" value="Genomic_DNA"/>
</dbReference>
<reference evidence="1 2" key="1">
    <citation type="submission" date="2019-05" db="EMBL/GenBank/DDBJ databases">
        <title>Another draft genome of Portunus trituberculatus and its Hox gene families provides insights of decapod evolution.</title>
        <authorList>
            <person name="Jeong J.-H."/>
            <person name="Song I."/>
            <person name="Kim S."/>
            <person name="Choi T."/>
            <person name="Kim D."/>
            <person name="Ryu S."/>
            <person name="Kim W."/>
        </authorList>
    </citation>
    <scope>NUCLEOTIDE SEQUENCE [LARGE SCALE GENOMIC DNA]</scope>
    <source>
        <tissue evidence="1">Muscle</tissue>
    </source>
</reference>
<keyword evidence="2" id="KW-1185">Reference proteome</keyword>